<protein>
    <submittedName>
        <fullName evidence="1">Esterase/lipase family protein</fullName>
    </submittedName>
</protein>
<evidence type="ECO:0000313" key="1">
    <source>
        <dbReference type="EMBL" id="MFB9207651.1"/>
    </source>
</evidence>
<accession>A0ABV5ISU7</accession>
<comment type="caution">
    <text evidence="1">The sequence shown here is derived from an EMBL/GenBank/DDBJ whole genome shotgun (WGS) entry which is preliminary data.</text>
</comment>
<name>A0ABV5ISU7_9ACTN</name>
<dbReference type="Gene3D" id="3.40.50.1820">
    <property type="entry name" value="alpha/beta hydrolase"/>
    <property type="match status" value="1"/>
</dbReference>
<sequence>MINKQQIVSALSAASSIDLSSSASSRAGITTTTAPPADKWSDRWPLPGGTAWVYYGERNQGLTRPVLLADGFGSGPSDIDELYDGLERRAFPLISELRRRGRDVVIVGFDDRGASILDNAQTATAAIHRAAAERLGGTRLLAGGFSMGGLVTRYALARMERQRIDHQVGAYFSWDTPHRGAYAPISLQAFAHYIKPYDARFSDLFNSSAARQLLAWHLPDFDGEPGVDPLRTQFLRELESVGGWPRIPRLLAVADGAGNGAGNGTGAGESALLGTGDLITGTDLRTQPKAPETLAARLRVLTPDVIEVQAPGVPCVDGAPGGILAGFKILADALNAIAEATGLGLDVDNPIAGHCFVPSISAVSVRDVTEADLYTDIDALPPDQSDLDDFYCATDNRGHTEITEEGATWLLDRLPD</sequence>
<dbReference type="EMBL" id="JBHMEI010000063">
    <property type="protein sequence ID" value="MFB9207651.1"/>
    <property type="molecule type" value="Genomic_DNA"/>
</dbReference>
<dbReference type="RefSeq" id="WP_229824644.1">
    <property type="nucleotide sequence ID" value="NZ_BMRC01000018.1"/>
</dbReference>
<dbReference type="SUPFAM" id="SSF53474">
    <property type="entry name" value="alpha/beta-Hydrolases"/>
    <property type="match status" value="1"/>
</dbReference>
<evidence type="ECO:0000313" key="2">
    <source>
        <dbReference type="Proteomes" id="UP001589647"/>
    </source>
</evidence>
<organism evidence="1 2">
    <name type="scientific">Nonomuraea spiralis</name>
    <dbReference type="NCBI Taxonomy" id="46182"/>
    <lineage>
        <taxon>Bacteria</taxon>
        <taxon>Bacillati</taxon>
        <taxon>Actinomycetota</taxon>
        <taxon>Actinomycetes</taxon>
        <taxon>Streptosporangiales</taxon>
        <taxon>Streptosporangiaceae</taxon>
        <taxon>Nonomuraea</taxon>
    </lineage>
</organism>
<proteinExistence type="predicted"/>
<dbReference type="InterPro" id="IPR029058">
    <property type="entry name" value="AB_hydrolase_fold"/>
</dbReference>
<keyword evidence="2" id="KW-1185">Reference proteome</keyword>
<gene>
    <name evidence="1" type="ORF">ACFFV7_41170</name>
</gene>
<dbReference type="Proteomes" id="UP001589647">
    <property type="component" value="Unassembled WGS sequence"/>
</dbReference>
<reference evidence="1 2" key="1">
    <citation type="submission" date="2024-09" db="EMBL/GenBank/DDBJ databases">
        <authorList>
            <person name="Sun Q."/>
            <person name="Mori K."/>
        </authorList>
    </citation>
    <scope>NUCLEOTIDE SEQUENCE [LARGE SCALE GENOMIC DNA]</scope>
    <source>
        <strain evidence="1 2">CCM 3426</strain>
    </source>
</reference>